<organism evidence="1 2">
    <name type="scientific">Serratia phage Muldoon</name>
    <dbReference type="NCBI Taxonomy" id="2601678"/>
    <lineage>
        <taxon>Viruses</taxon>
        <taxon>Duplodnaviria</taxon>
        <taxon>Heunggongvirae</taxon>
        <taxon>Uroviricota</taxon>
        <taxon>Caudoviricetes</taxon>
        <taxon>Muldoonvirus</taxon>
        <taxon>Muldoonvirus muldoon</taxon>
    </lineage>
</organism>
<evidence type="ECO:0000313" key="1">
    <source>
        <dbReference type="EMBL" id="QFR56056.1"/>
    </source>
</evidence>
<accession>A0A5P8PH92</accession>
<gene>
    <name evidence="1" type="ORF">CPT_Muldoon_101</name>
</gene>
<proteinExistence type="predicted"/>
<dbReference type="Proteomes" id="UP000326777">
    <property type="component" value="Genome"/>
</dbReference>
<reference evidence="2" key="1">
    <citation type="submission" date="2019-06" db="EMBL/GenBank/DDBJ databases">
        <title>Complete genome sequence of Serratia marcescens phage Muldoon.</title>
        <authorList>
            <person name="Campbell S."/>
            <person name="Atkinson C."/>
            <person name="Moreland R."/>
            <person name="Liu M."/>
            <person name="Ramsey J."/>
            <person name="Leavitt J."/>
        </authorList>
    </citation>
    <scope>NUCLEOTIDE SEQUENCE [LARGE SCALE GENOMIC DNA]</scope>
</reference>
<keyword evidence="2" id="KW-1185">Reference proteome</keyword>
<evidence type="ECO:0000313" key="2">
    <source>
        <dbReference type="Proteomes" id="UP000326777"/>
    </source>
</evidence>
<protein>
    <submittedName>
        <fullName evidence="1">Uncharacterized protein</fullName>
    </submittedName>
</protein>
<name>A0A5P8PH92_9CAUD</name>
<dbReference type="EMBL" id="MN095771">
    <property type="protein sequence ID" value="QFR56056.1"/>
    <property type="molecule type" value="Genomic_DNA"/>
</dbReference>
<sequence length="36" mass="4375">MITEEMQLSWWKKKVHQRKVALMLKYGSVPTKKDKK</sequence>